<dbReference type="Gene3D" id="3.40.50.300">
    <property type="entry name" value="P-loop containing nucleotide triphosphate hydrolases"/>
    <property type="match status" value="1"/>
</dbReference>
<dbReference type="HAMAP" id="MF_00944">
    <property type="entry name" value="YchF_OLA1_ATPase"/>
    <property type="match status" value="1"/>
</dbReference>
<dbReference type="CDD" id="cd01900">
    <property type="entry name" value="YchF"/>
    <property type="match status" value="1"/>
</dbReference>
<dbReference type="SUPFAM" id="SSF81271">
    <property type="entry name" value="TGS-like"/>
    <property type="match status" value="1"/>
</dbReference>
<reference evidence="9 10" key="1">
    <citation type="journal article" date="2018" name="Genome Biol. Evol.">
        <title>Partnering With a Pest: Genomes of Hemlock Woolly Adelgid Symbionts Reveal Atypical Nutritional Provisioning Patterns in Dual-Obligate Bacteria.</title>
        <authorList>
            <person name="Weglarz K.M."/>
            <person name="Havill N.P."/>
            <person name="Burke G.R."/>
            <person name="von Dohlen C.D."/>
        </authorList>
    </citation>
    <scope>NUCLEOTIDE SEQUENCE [LARGE SCALE GENOMIC DNA]</scope>
    <source>
        <strain evidence="9 10">HWA_ENA</strain>
    </source>
</reference>
<evidence type="ECO:0000256" key="1">
    <source>
        <dbReference type="ARBA" id="ARBA00001946"/>
    </source>
</evidence>
<sequence length="366" mass="40467">MGFNCGIVGLPNAGKSTLFNALTKSGIAAENFPFCTIEPNIGIVPMPDLRLKALAAIVNPKRIITTSMEFVDIAGLVAGASKGAGLGNKFLAHIRETDAIAHVVRCFEDENVMHVSNSIDPKHDIEIINLELIFADLDSCKKQLHKVARNAKSGDKKIVIQKSLLEQLITHLAKNKPARSLIKNMDAYEKIIFKNFHLLTTKPVMYIANVTEDGFEKNPLLDIVKAISATEDVITIPVCNKIEAEIASFEEGEDKKIYLEALGLQEFGLNRLISAGYKLLNLQTYFTVGIKEVRAWTVKVGTTAPQAASVIHTDFEKGFIRAEVIAYNDFIQCNGETGAKEAGKWRLEGKEYIVRDGDIMRFRFNV</sequence>
<dbReference type="InterPro" id="IPR012675">
    <property type="entry name" value="Beta-grasp_dom_sf"/>
</dbReference>
<dbReference type="EMBL" id="CP026512">
    <property type="protein sequence ID" value="QAX81747.1"/>
    <property type="molecule type" value="Genomic_DNA"/>
</dbReference>
<dbReference type="PROSITE" id="PS51880">
    <property type="entry name" value="TGS"/>
    <property type="match status" value="1"/>
</dbReference>
<name>A0ABX5R7X4_9PSED</name>
<dbReference type="InterPro" id="IPR012676">
    <property type="entry name" value="TGS-like"/>
</dbReference>
<evidence type="ECO:0000259" key="7">
    <source>
        <dbReference type="PROSITE" id="PS51710"/>
    </source>
</evidence>
<organism evidence="9 10">
    <name type="scientific">Candidatus Pseudomonas adelgestsugas</name>
    <dbReference type="NCBI Taxonomy" id="1302376"/>
    <lineage>
        <taxon>Bacteria</taxon>
        <taxon>Pseudomonadati</taxon>
        <taxon>Pseudomonadota</taxon>
        <taxon>Gammaproteobacteria</taxon>
        <taxon>Pseudomonadales</taxon>
        <taxon>Pseudomonadaceae</taxon>
        <taxon>Pseudomonas</taxon>
    </lineage>
</organism>
<dbReference type="RefSeq" id="WP_129210939.1">
    <property type="nucleotide sequence ID" value="NZ_CP026512.1"/>
</dbReference>
<feature type="domain" description="OBG-type G" evidence="7">
    <location>
        <begin position="3"/>
        <end position="281"/>
    </location>
</feature>
<dbReference type="PROSITE" id="PS51710">
    <property type="entry name" value="G_OBG"/>
    <property type="match status" value="1"/>
</dbReference>
<feature type="binding site" evidence="6">
    <location>
        <begin position="12"/>
        <end position="17"/>
    </location>
    <ligand>
        <name>ATP</name>
        <dbReference type="ChEBI" id="CHEBI:30616"/>
    </ligand>
</feature>
<dbReference type="CDD" id="cd04867">
    <property type="entry name" value="TGS_YchF_OLA1"/>
    <property type="match status" value="1"/>
</dbReference>
<accession>A0ABX5R7X4</accession>
<proteinExistence type="inferred from homology"/>
<evidence type="ECO:0000256" key="5">
    <source>
        <dbReference type="ARBA" id="ARBA00022842"/>
    </source>
</evidence>
<dbReference type="Proteomes" id="UP000288953">
    <property type="component" value="Chromosome"/>
</dbReference>
<dbReference type="Pfam" id="PF06071">
    <property type="entry name" value="YchF-GTPase_C"/>
    <property type="match status" value="1"/>
</dbReference>
<keyword evidence="10" id="KW-1185">Reference proteome</keyword>
<dbReference type="PANTHER" id="PTHR23305:SF18">
    <property type="entry name" value="OBG-TYPE G DOMAIN-CONTAINING PROTEIN"/>
    <property type="match status" value="1"/>
</dbReference>
<dbReference type="SUPFAM" id="SSF52540">
    <property type="entry name" value="P-loop containing nucleoside triphosphate hydrolases"/>
    <property type="match status" value="1"/>
</dbReference>
<protein>
    <recommendedName>
        <fullName evidence="6">Ribosome-binding ATPase YchF</fullName>
    </recommendedName>
</protein>
<evidence type="ECO:0000256" key="4">
    <source>
        <dbReference type="ARBA" id="ARBA00022840"/>
    </source>
</evidence>
<dbReference type="InterPro" id="IPR041706">
    <property type="entry name" value="YchF_N"/>
</dbReference>
<dbReference type="InterPro" id="IPR004095">
    <property type="entry name" value="TGS"/>
</dbReference>
<dbReference type="Pfam" id="PF01926">
    <property type="entry name" value="MMR_HSR1"/>
    <property type="match status" value="1"/>
</dbReference>
<keyword evidence="5" id="KW-0460">Magnesium</keyword>
<dbReference type="InterPro" id="IPR006073">
    <property type="entry name" value="GTP-bd"/>
</dbReference>
<dbReference type="InterPro" id="IPR023192">
    <property type="entry name" value="TGS-like_dom_sf"/>
</dbReference>
<dbReference type="InterPro" id="IPR027417">
    <property type="entry name" value="P-loop_NTPase"/>
</dbReference>
<feature type="domain" description="TGS" evidence="8">
    <location>
        <begin position="281"/>
        <end position="364"/>
    </location>
</feature>
<dbReference type="Gene3D" id="3.10.20.30">
    <property type="match status" value="1"/>
</dbReference>
<dbReference type="InterPro" id="IPR004396">
    <property type="entry name" value="ATPase_YchF/OLA1"/>
</dbReference>
<keyword evidence="4 6" id="KW-0067">ATP-binding</keyword>
<evidence type="ECO:0000256" key="6">
    <source>
        <dbReference type="HAMAP-Rule" id="MF_00944"/>
    </source>
</evidence>
<evidence type="ECO:0000313" key="10">
    <source>
        <dbReference type="Proteomes" id="UP000288953"/>
    </source>
</evidence>
<comment type="similarity">
    <text evidence="6">Belongs to the TRAFAC class OBG-HflX-like GTPase superfamily. OBG GTPase family. YchF/OLA1 subfamily.</text>
</comment>
<evidence type="ECO:0000256" key="3">
    <source>
        <dbReference type="ARBA" id="ARBA00022741"/>
    </source>
</evidence>
<keyword evidence="3 6" id="KW-0547">Nucleotide-binding</keyword>
<comment type="cofactor">
    <cofactor evidence="1">
        <name>Mg(2+)</name>
        <dbReference type="ChEBI" id="CHEBI:18420"/>
    </cofactor>
</comment>
<dbReference type="Gene3D" id="1.10.150.300">
    <property type="entry name" value="TGS-like domain"/>
    <property type="match status" value="1"/>
</dbReference>
<gene>
    <name evidence="6 9" type="primary">ychF</name>
    <name evidence="9" type="ORF">C3B55_00400</name>
</gene>
<evidence type="ECO:0000256" key="2">
    <source>
        <dbReference type="ARBA" id="ARBA00022723"/>
    </source>
</evidence>
<dbReference type="NCBIfam" id="TIGR00092">
    <property type="entry name" value="redox-regulated ATPase YchF"/>
    <property type="match status" value="1"/>
</dbReference>
<dbReference type="PANTHER" id="PTHR23305">
    <property type="entry name" value="OBG GTPASE FAMILY"/>
    <property type="match status" value="1"/>
</dbReference>
<dbReference type="PRINTS" id="PR00326">
    <property type="entry name" value="GTP1OBG"/>
</dbReference>
<dbReference type="InterPro" id="IPR013029">
    <property type="entry name" value="YchF_C"/>
</dbReference>
<comment type="function">
    <text evidence="6">ATPase that binds to both the 70S ribosome and the 50S ribosomal subunit in a nucleotide-independent manner.</text>
</comment>
<evidence type="ECO:0000313" key="9">
    <source>
        <dbReference type="EMBL" id="QAX81747.1"/>
    </source>
</evidence>
<evidence type="ECO:0000259" key="8">
    <source>
        <dbReference type="PROSITE" id="PS51880"/>
    </source>
</evidence>
<keyword evidence="2" id="KW-0479">Metal-binding</keyword>
<dbReference type="InterPro" id="IPR031167">
    <property type="entry name" value="G_OBG"/>
</dbReference>
<dbReference type="PIRSF" id="PIRSF006641">
    <property type="entry name" value="CHP00092"/>
    <property type="match status" value="1"/>
</dbReference>